<dbReference type="EMBL" id="FCOR01000005">
    <property type="protein sequence ID" value="CVK16221.1"/>
    <property type="molecule type" value="Genomic_DNA"/>
</dbReference>
<dbReference type="InterPro" id="IPR027417">
    <property type="entry name" value="P-loop_NTPase"/>
</dbReference>
<dbReference type="PANTHER" id="PTHR30121:SF6">
    <property type="entry name" value="SLR6007 PROTEIN"/>
    <property type="match status" value="1"/>
</dbReference>
<dbReference type="InterPro" id="IPR051162">
    <property type="entry name" value="T4SS_component"/>
</dbReference>
<dbReference type="Pfam" id="PF05872">
    <property type="entry name" value="HerA_C"/>
    <property type="match status" value="1"/>
</dbReference>
<name>A0A0X3APD4_9FLAO</name>
<evidence type="ECO:0000313" key="4">
    <source>
        <dbReference type="Proteomes" id="UP000182761"/>
    </source>
</evidence>
<dbReference type="STRING" id="1586267.GCA_001418685_01067"/>
<feature type="domain" description="Helicase HerA-like C-terminal" evidence="2">
    <location>
        <begin position="34"/>
        <end position="509"/>
    </location>
</feature>
<sequence length="519" mass="57794">MKEQFIKEFTNRYTYKGEKILLGKAKLDGHIVPEVEISVPLKMITRHGLIAGATGTGKTKSLQILAEQLSLKGVPSLLMDIKGDLSGIAKAADPNNPKILDRYEKLKLPYTAQGFPVELLTISQEKGVRLRATITEFGPILLSKILGLNDTQTSIMSIIFKYCDDKKLPLIDLDDLRKVLQFVTENERGKSELSQNYGSIASSSLGSLLRSIVALEQQDAGRFFGEPSFNTDDLLQVRNGLGVINIIRLTDIQNRPQFFSTFLLSLLSEIYQTSPEVGDLDKPKLAIFIDEAHLLFNEASKVLLNQIETMVKLIRSKGIGLYFCTQVPGDVPEGVLGQLGLKIQHALRGFTAKDKKEINKAVENYPSTEYYKANELIQQLGTGEAFITCLDEKGIPTPLADTFMISPRSRMDILTPQEIDEIVNNSAMVKKYADDINKESAYEILSERMKTASDDDSATKKEPESTKATISKTEKSEPSIFEKIINSPLVRDMSRTFVREGSKMLFGALGVKNNTRKRK</sequence>
<keyword evidence="4" id="KW-1185">Reference proteome</keyword>
<accession>A0A0X3APD4</accession>
<dbReference type="Gene3D" id="3.40.50.300">
    <property type="entry name" value="P-loop containing nucleotide triphosphate hydrolases"/>
    <property type="match status" value="2"/>
</dbReference>
<dbReference type="Proteomes" id="UP000182761">
    <property type="component" value="Unassembled WGS sequence"/>
</dbReference>
<protein>
    <recommendedName>
        <fullName evidence="2">Helicase HerA-like C-terminal domain-containing protein</fullName>
    </recommendedName>
</protein>
<organism evidence="3 4">
    <name type="scientific">Apibacter mensalis</name>
    <dbReference type="NCBI Taxonomy" id="1586267"/>
    <lineage>
        <taxon>Bacteria</taxon>
        <taxon>Pseudomonadati</taxon>
        <taxon>Bacteroidota</taxon>
        <taxon>Flavobacteriia</taxon>
        <taxon>Flavobacteriales</taxon>
        <taxon>Weeksellaceae</taxon>
        <taxon>Apibacter</taxon>
    </lineage>
</organism>
<reference evidence="3 4" key="1">
    <citation type="submission" date="2016-01" db="EMBL/GenBank/DDBJ databases">
        <authorList>
            <person name="McClelland M."/>
            <person name="Jain A."/>
            <person name="Saraogi P."/>
            <person name="Mendelson R."/>
            <person name="Westerman R."/>
            <person name="SanMiguel P."/>
            <person name="Csonka L."/>
        </authorList>
    </citation>
    <scope>NUCLEOTIDE SEQUENCE [LARGE SCALE GENOMIC DNA]</scope>
    <source>
        <strain evidence="3 4">R-53146</strain>
    </source>
</reference>
<evidence type="ECO:0000313" key="3">
    <source>
        <dbReference type="EMBL" id="CVK16221.1"/>
    </source>
</evidence>
<dbReference type="SUPFAM" id="SSF52540">
    <property type="entry name" value="P-loop containing nucleoside triphosphate hydrolases"/>
    <property type="match status" value="1"/>
</dbReference>
<gene>
    <name evidence="3" type="ORF">Ga0061079_105180</name>
</gene>
<dbReference type="PANTHER" id="PTHR30121">
    <property type="entry name" value="UNCHARACTERIZED PROTEIN YJGR-RELATED"/>
    <property type="match status" value="1"/>
</dbReference>
<evidence type="ECO:0000259" key="2">
    <source>
        <dbReference type="Pfam" id="PF05872"/>
    </source>
</evidence>
<feature type="region of interest" description="Disordered" evidence="1">
    <location>
        <begin position="449"/>
        <end position="477"/>
    </location>
</feature>
<feature type="compositionally biased region" description="Basic and acidic residues" evidence="1">
    <location>
        <begin position="449"/>
        <end position="465"/>
    </location>
</feature>
<evidence type="ECO:0000256" key="1">
    <source>
        <dbReference type="SAM" id="MobiDB-lite"/>
    </source>
</evidence>
<dbReference type="OrthoDB" id="9758751at2"/>
<dbReference type="InterPro" id="IPR033186">
    <property type="entry name" value="HerA_C"/>
</dbReference>
<dbReference type="RefSeq" id="WP_055425428.1">
    <property type="nucleotide sequence ID" value="NZ_FCOR01000005.1"/>
</dbReference>
<dbReference type="AlphaFoldDB" id="A0A0X3APD4"/>
<proteinExistence type="predicted"/>